<dbReference type="Proteomes" id="UP001160130">
    <property type="component" value="Unassembled WGS sequence"/>
</dbReference>
<feature type="domain" description="AB hydrolase-1" evidence="1">
    <location>
        <begin position="29"/>
        <end position="278"/>
    </location>
</feature>
<dbReference type="EMBL" id="JARXVE010000006">
    <property type="protein sequence ID" value="MDH6197310.1"/>
    <property type="molecule type" value="Genomic_DNA"/>
</dbReference>
<dbReference type="InterPro" id="IPR000639">
    <property type="entry name" value="Epox_hydrolase-like"/>
</dbReference>
<dbReference type="Gene3D" id="3.40.50.1820">
    <property type="entry name" value="alpha/beta hydrolase"/>
    <property type="match status" value="1"/>
</dbReference>
<dbReference type="PANTHER" id="PTHR43689">
    <property type="entry name" value="HYDROLASE"/>
    <property type="match status" value="1"/>
</dbReference>
<accession>A0ABT6L2Y6</accession>
<proteinExistence type="predicted"/>
<dbReference type="RefSeq" id="WP_372517141.1">
    <property type="nucleotide sequence ID" value="NZ_JARXVE010000006.1"/>
</dbReference>
<comment type="caution">
    <text evidence="2">The sequence shown here is derived from an EMBL/GenBank/DDBJ whole genome shotgun (WGS) entry which is preliminary data.</text>
</comment>
<gene>
    <name evidence="2" type="ORF">M2272_003963</name>
</gene>
<evidence type="ECO:0000259" key="1">
    <source>
        <dbReference type="Pfam" id="PF00561"/>
    </source>
</evidence>
<reference evidence="2 3" key="1">
    <citation type="submission" date="2023-04" db="EMBL/GenBank/DDBJ databases">
        <title>Forest soil microbial communities from Buena Vista Peninsula, Colon Province, Panama.</title>
        <authorList>
            <person name="Bouskill N."/>
        </authorList>
    </citation>
    <scope>NUCLEOTIDE SEQUENCE [LARGE SCALE GENOMIC DNA]</scope>
    <source>
        <strain evidence="2 3">AC80</strain>
    </source>
</reference>
<evidence type="ECO:0000313" key="3">
    <source>
        <dbReference type="Proteomes" id="UP001160130"/>
    </source>
</evidence>
<dbReference type="Pfam" id="PF00561">
    <property type="entry name" value="Abhydrolase_1"/>
    <property type="match status" value="1"/>
</dbReference>
<evidence type="ECO:0000313" key="2">
    <source>
        <dbReference type="EMBL" id="MDH6197310.1"/>
    </source>
</evidence>
<keyword evidence="3" id="KW-1185">Reference proteome</keyword>
<organism evidence="2 3">
    <name type="scientific">Mycolicibacterium frederiksbergense</name>
    <dbReference type="NCBI Taxonomy" id="117567"/>
    <lineage>
        <taxon>Bacteria</taxon>
        <taxon>Bacillati</taxon>
        <taxon>Actinomycetota</taxon>
        <taxon>Actinomycetes</taxon>
        <taxon>Mycobacteriales</taxon>
        <taxon>Mycobacteriaceae</taxon>
        <taxon>Mycolicibacterium</taxon>
    </lineage>
</organism>
<name>A0ABT6L2Y6_9MYCO</name>
<dbReference type="PRINTS" id="PR00412">
    <property type="entry name" value="EPOXHYDRLASE"/>
</dbReference>
<dbReference type="InterPro" id="IPR029058">
    <property type="entry name" value="AB_hydrolase_fold"/>
</dbReference>
<dbReference type="SUPFAM" id="SSF53474">
    <property type="entry name" value="alpha/beta-Hydrolases"/>
    <property type="match status" value="1"/>
</dbReference>
<protein>
    <submittedName>
        <fullName evidence="2">Pimeloyl-ACP methyl ester carboxylesterase</fullName>
    </submittedName>
</protein>
<sequence>MVPEPNRTTIELPCGPVSYLTWSPDKSAPAVVLLHGGGVDNASLSWGGIGPLLADAGYRVIAPDHPGYGQSPHARLPATQERLVAYVGELVDALGLDDYAIGGLSLGGGMTIGHVLERSERVTGAMLLGSYGMMPRLSDGPMSAVRQLSTWAMLRTGLLGAATRWVGTNRRAMARGMQAVITDPTQLTDTLMDEIMAAAAQPDGFRAFEQWQRDQVLWNRLRTDYTLRLPSFSCPALIVHGDRDSGVPVAHARAAAALIPDAHLKVVAGAGHWVQRDRPDIVLAAMTGFLGRLAGG</sequence>
<dbReference type="InterPro" id="IPR000073">
    <property type="entry name" value="AB_hydrolase_1"/>
</dbReference>
<dbReference type="PANTHER" id="PTHR43689:SF8">
    <property type="entry name" value="ALPHA_BETA-HYDROLASES SUPERFAMILY PROTEIN"/>
    <property type="match status" value="1"/>
</dbReference>
<dbReference type="PRINTS" id="PR00111">
    <property type="entry name" value="ABHYDROLASE"/>
</dbReference>